<proteinExistence type="inferred from homology"/>
<evidence type="ECO:0000256" key="5">
    <source>
        <dbReference type="ARBA" id="ARBA00022490"/>
    </source>
</evidence>
<dbReference type="PANTHER" id="PTHR10954">
    <property type="entry name" value="RIBONUCLEASE H2 SUBUNIT A"/>
    <property type="match status" value="1"/>
</dbReference>
<dbReference type="InterPro" id="IPR036397">
    <property type="entry name" value="RNaseH_sf"/>
</dbReference>
<accession>A0ABS1SRT8</accession>
<evidence type="ECO:0000259" key="12">
    <source>
        <dbReference type="PROSITE" id="PS51975"/>
    </source>
</evidence>
<protein>
    <recommendedName>
        <fullName evidence="11">Ribonuclease</fullName>
        <ecNumber evidence="11">3.1.26.4</ecNumber>
    </recommendedName>
</protein>
<evidence type="ECO:0000313" key="13">
    <source>
        <dbReference type="EMBL" id="MBL3690847.1"/>
    </source>
</evidence>
<reference evidence="13 14" key="1">
    <citation type="submission" date="2018-09" db="EMBL/GenBank/DDBJ databases">
        <title>Comparative genomics of Leucobacter spp.</title>
        <authorList>
            <person name="Reis A.C."/>
            <person name="Kolvenbach B.A."/>
            <person name="Corvini P.F.X."/>
            <person name="Nunes O.C."/>
        </authorList>
    </citation>
    <scope>NUCLEOTIDE SEQUENCE [LARGE SCALE GENOMIC DNA]</scope>
    <source>
        <strain evidence="13 14">L-1</strain>
    </source>
</reference>
<evidence type="ECO:0000256" key="6">
    <source>
        <dbReference type="ARBA" id="ARBA00022722"/>
    </source>
</evidence>
<feature type="domain" description="RNase H type-2" evidence="12">
    <location>
        <begin position="27"/>
        <end position="220"/>
    </location>
</feature>
<keyword evidence="6 10" id="KW-0540">Nuclease</keyword>
<dbReference type="RefSeq" id="WP_202383029.1">
    <property type="nucleotide sequence ID" value="NZ_BAAAMA010000009.1"/>
</dbReference>
<dbReference type="PROSITE" id="PS51975">
    <property type="entry name" value="RNASE_H_2"/>
    <property type="match status" value="1"/>
</dbReference>
<evidence type="ECO:0000256" key="1">
    <source>
        <dbReference type="ARBA" id="ARBA00000077"/>
    </source>
</evidence>
<evidence type="ECO:0000256" key="4">
    <source>
        <dbReference type="ARBA" id="ARBA00004496"/>
    </source>
</evidence>
<evidence type="ECO:0000256" key="7">
    <source>
        <dbReference type="ARBA" id="ARBA00022723"/>
    </source>
</evidence>
<keyword evidence="5" id="KW-0963">Cytoplasm</keyword>
<evidence type="ECO:0000256" key="9">
    <source>
        <dbReference type="ARBA" id="ARBA00022801"/>
    </source>
</evidence>
<evidence type="ECO:0000256" key="10">
    <source>
        <dbReference type="PROSITE-ProRule" id="PRU01319"/>
    </source>
</evidence>
<dbReference type="Gene3D" id="3.30.420.10">
    <property type="entry name" value="Ribonuclease H-like superfamily/Ribonuclease H"/>
    <property type="match status" value="1"/>
</dbReference>
<organism evidence="13 14">
    <name type="scientific">Leucobacter chromiireducens subsp. chromiireducens</name>
    <dbReference type="NCBI Taxonomy" id="660067"/>
    <lineage>
        <taxon>Bacteria</taxon>
        <taxon>Bacillati</taxon>
        <taxon>Actinomycetota</taxon>
        <taxon>Actinomycetes</taxon>
        <taxon>Micrococcales</taxon>
        <taxon>Microbacteriaceae</taxon>
        <taxon>Leucobacter</taxon>
    </lineage>
</organism>
<feature type="binding site" evidence="10">
    <location>
        <position position="131"/>
    </location>
    <ligand>
        <name>a divalent metal cation</name>
        <dbReference type="ChEBI" id="CHEBI:60240"/>
    </ligand>
</feature>
<dbReference type="Proteomes" id="UP001646141">
    <property type="component" value="Unassembled WGS sequence"/>
</dbReference>
<comment type="function">
    <text evidence="3 11">Endonuclease that specifically degrades the RNA of RNA-DNA hybrids.</text>
</comment>
<evidence type="ECO:0000256" key="3">
    <source>
        <dbReference type="ARBA" id="ARBA00004065"/>
    </source>
</evidence>
<dbReference type="NCBIfam" id="NF000595">
    <property type="entry name" value="PRK00015.1-3"/>
    <property type="match status" value="1"/>
</dbReference>
<feature type="binding site" evidence="10">
    <location>
        <position position="33"/>
    </location>
    <ligand>
        <name>a divalent metal cation</name>
        <dbReference type="ChEBI" id="CHEBI:60240"/>
    </ligand>
</feature>
<evidence type="ECO:0000256" key="2">
    <source>
        <dbReference type="ARBA" id="ARBA00001946"/>
    </source>
</evidence>
<dbReference type="Pfam" id="PF01351">
    <property type="entry name" value="RNase_HII"/>
    <property type="match status" value="1"/>
</dbReference>
<comment type="similarity">
    <text evidence="11">Belongs to the RNase HII family.</text>
</comment>
<dbReference type="InterPro" id="IPR001352">
    <property type="entry name" value="RNase_HII/HIII"/>
</dbReference>
<keyword evidence="14" id="KW-1185">Reference proteome</keyword>
<dbReference type="SUPFAM" id="SSF53098">
    <property type="entry name" value="Ribonuclease H-like"/>
    <property type="match status" value="1"/>
</dbReference>
<comment type="cofactor">
    <cofactor evidence="2">
        <name>Mg(2+)</name>
        <dbReference type="ChEBI" id="CHEBI:18420"/>
    </cofactor>
</comment>
<comment type="cofactor">
    <cofactor evidence="10">
        <name>Mn(2+)</name>
        <dbReference type="ChEBI" id="CHEBI:29035"/>
    </cofactor>
    <cofactor evidence="10">
        <name>Mg(2+)</name>
        <dbReference type="ChEBI" id="CHEBI:18420"/>
    </cofactor>
    <text evidence="10">Manganese or magnesium. Binds 1 divalent metal ion per monomer in the absence of substrate. May bind a second metal ion after substrate binding.</text>
</comment>
<evidence type="ECO:0000256" key="8">
    <source>
        <dbReference type="ARBA" id="ARBA00022759"/>
    </source>
</evidence>
<comment type="subcellular location">
    <subcellularLocation>
        <location evidence="4">Cytoplasm</location>
    </subcellularLocation>
</comment>
<dbReference type="EC" id="3.1.26.4" evidence="11"/>
<dbReference type="InterPro" id="IPR012337">
    <property type="entry name" value="RNaseH-like_sf"/>
</dbReference>
<dbReference type="InterPro" id="IPR024567">
    <property type="entry name" value="RNase_HII/HIII_dom"/>
</dbReference>
<evidence type="ECO:0000256" key="11">
    <source>
        <dbReference type="RuleBase" id="RU003515"/>
    </source>
</evidence>
<evidence type="ECO:0000313" key="14">
    <source>
        <dbReference type="Proteomes" id="UP001646141"/>
    </source>
</evidence>
<keyword evidence="7 10" id="KW-0479">Metal-binding</keyword>
<gene>
    <name evidence="13" type="ORF">D3226_12930</name>
</gene>
<feature type="binding site" evidence="10">
    <location>
        <position position="34"/>
    </location>
    <ligand>
        <name>a divalent metal cation</name>
        <dbReference type="ChEBI" id="CHEBI:60240"/>
    </ligand>
</feature>
<dbReference type="PANTHER" id="PTHR10954:SF18">
    <property type="entry name" value="RIBONUCLEASE HII"/>
    <property type="match status" value="1"/>
</dbReference>
<dbReference type="GO" id="GO:0004523">
    <property type="term" value="F:RNA-DNA hybrid ribonuclease activity"/>
    <property type="evidence" value="ECO:0007669"/>
    <property type="project" value="UniProtKB-EC"/>
</dbReference>
<sequence>MTEPKPAKPSKDPTLDVEAAYFADGATLVIGLDEVGRGAIAGPVAVGAQVVVVGTAEFPEGLRDSKLLSEKRRDALAPLVREWGQGAVGFASAEEIDSLGITAMLGAAARRALLALHELGVPVNDAVIILDGSHDWLSPVLKRPLTVHTRVGADRACASVAAASVRAKVERDAVMRAAHEEHPEYGWDSNKGYGSKAHYAGLAAAGLTEMHRATWIKSLP</sequence>
<keyword evidence="8 10" id="KW-0255">Endonuclease</keyword>
<dbReference type="EMBL" id="QYAD01000005">
    <property type="protein sequence ID" value="MBL3690847.1"/>
    <property type="molecule type" value="Genomic_DNA"/>
</dbReference>
<comment type="caution">
    <text evidence="13">The sequence shown here is derived from an EMBL/GenBank/DDBJ whole genome shotgun (WGS) entry which is preliminary data.</text>
</comment>
<name>A0ABS1SRT8_9MICO</name>
<keyword evidence="9 10" id="KW-0378">Hydrolase</keyword>
<comment type="catalytic activity">
    <reaction evidence="1 10 11">
        <text>Endonucleolytic cleavage to 5'-phosphomonoester.</text>
        <dbReference type="EC" id="3.1.26.4"/>
    </reaction>
</comment>